<name>C1H1Z7_PARBA</name>
<evidence type="ECO:0000313" key="1">
    <source>
        <dbReference type="EMBL" id="EEH33884.2"/>
    </source>
</evidence>
<sequence>MTVSQESSRVPMLASRKQCLSPSRMEYEIQQPASTRCSFRPELRRNDNGVVFQVLLLEFEQQIAPPVVNTLKAYHEREVPSGSSKCVA</sequence>
<dbReference type="AlphaFoldDB" id="C1H1Z7"/>
<dbReference type="HOGENOM" id="CLU_2469694_0_0_1"/>
<dbReference type="VEuPathDB" id="FungiDB:PAAG_04933"/>
<accession>C1H1Z7</accession>
<gene>
    <name evidence="1" type="ORF">PAAG_04933</name>
</gene>
<dbReference type="KEGG" id="pbl:PAAG_04933"/>
<dbReference type="GeneID" id="9096514"/>
<dbReference type="Proteomes" id="UP000002059">
    <property type="component" value="Partially assembled WGS sequence"/>
</dbReference>
<dbReference type="RefSeq" id="XP_015699642.1">
    <property type="nucleotide sequence ID" value="XM_015845416.1"/>
</dbReference>
<dbReference type="EMBL" id="KN294003">
    <property type="protein sequence ID" value="EEH33884.2"/>
    <property type="molecule type" value="Genomic_DNA"/>
</dbReference>
<evidence type="ECO:0000313" key="2">
    <source>
        <dbReference type="Proteomes" id="UP000002059"/>
    </source>
</evidence>
<proteinExistence type="predicted"/>
<keyword evidence="2" id="KW-1185">Reference proteome</keyword>
<organism evidence="1 2">
    <name type="scientific">Paracoccidioides lutzii (strain ATCC MYA-826 / Pb01)</name>
    <name type="common">Paracoccidioides brasiliensis</name>
    <dbReference type="NCBI Taxonomy" id="502779"/>
    <lineage>
        <taxon>Eukaryota</taxon>
        <taxon>Fungi</taxon>
        <taxon>Dikarya</taxon>
        <taxon>Ascomycota</taxon>
        <taxon>Pezizomycotina</taxon>
        <taxon>Eurotiomycetes</taxon>
        <taxon>Eurotiomycetidae</taxon>
        <taxon>Onygenales</taxon>
        <taxon>Ajellomycetaceae</taxon>
        <taxon>Paracoccidioides</taxon>
    </lineage>
</organism>
<reference evidence="1 2" key="1">
    <citation type="journal article" date="2011" name="PLoS Genet.">
        <title>Comparative genomic analysis of human fungal pathogens causing paracoccidioidomycosis.</title>
        <authorList>
            <person name="Desjardins C.A."/>
            <person name="Champion M.D."/>
            <person name="Holder J.W."/>
            <person name="Muszewska A."/>
            <person name="Goldberg J."/>
            <person name="Bailao A.M."/>
            <person name="Brigido M.M."/>
            <person name="Ferreira M.E."/>
            <person name="Garcia A.M."/>
            <person name="Grynberg M."/>
            <person name="Gujja S."/>
            <person name="Heiman D.I."/>
            <person name="Henn M.R."/>
            <person name="Kodira C.D."/>
            <person name="Leon-Narvaez H."/>
            <person name="Longo L.V."/>
            <person name="Ma L.J."/>
            <person name="Malavazi I."/>
            <person name="Matsuo A.L."/>
            <person name="Morais F.V."/>
            <person name="Pereira M."/>
            <person name="Rodriguez-Brito S."/>
            <person name="Sakthikumar S."/>
            <person name="Salem-Izacc S.M."/>
            <person name="Sykes S.M."/>
            <person name="Teixeira M.M."/>
            <person name="Vallejo M.C."/>
            <person name="Walter M.E."/>
            <person name="Yandava C."/>
            <person name="Young S."/>
            <person name="Zeng Q."/>
            <person name="Zucker J."/>
            <person name="Felipe M.S."/>
            <person name="Goldman G.H."/>
            <person name="Haas B.J."/>
            <person name="McEwen J.G."/>
            <person name="Nino-Vega G."/>
            <person name="Puccia R."/>
            <person name="San-Blas G."/>
            <person name="Soares C.M."/>
            <person name="Birren B.W."/>
            <person name="Cuomo C.A."/>
        </authorList>
    </citation>
    <scope>NUCLEOTIDE SEQUENCE [LARGE SCALE GENOMIC DNA]</scope>
    <source>
        <strain evidence="2">ATCC MYA-826 / Pb01</strain>
    </source>
</reference>
<protein>
    <submittedName>
        <fullName evidence="1">Uncharacterized protein</fullName>
    </submittedName>
</protein>